<name>A0ABS1HRM2_9PROT</name>
<protein>
    <submittedName>
        <fullName evidence="1">Uncharacterized protein</fullName>
    </submittedName>
</protein>
<sequence length="119" mass="12509">MEQRIVGRTPEHRLVALDGTPGGLDFGAEQVQANDVEQKRSFLDGLSEDGEEMFGDRLNVSMVGKGELAAGPIQTGGVVEGEGGDIVNAVGAAIGKPSFQVLLGLPRVVRAGHLLYVRL</sequence>
<evidence type="ECO:0000313" key="2">
    <source>
        <dbReference type="Proteomes" id="UP000654452"/>
    </source>
</evidence>
<keyword evidence="2" id="KW-1185">Reference proteome</keyword>
<proteinExistence type="predicted"/>
<dbReference type="EMBL" id="JAEPIV010000001">
    <property type="protein sequence ID" value="MBK4717472.1"/>
    <property type="molecule type" value="Genomic_DNA"/>
</dbReference>
<reference evidence="1 2" key="1">
    <citation type="submission" date="2021-01" db="EMBL/GenBank/DDBJ databases">
        <title>Azospirillum sp. YIM DDC1 draft genome.</title>
        <authorList>
            <person name="Wang Y.-X."/>
        </authorList>
    </citation>
    <scope>NUCLEOTIDE SEQUENCE [LARGE SCALE GENOMIC DNA]</scope>
    <source>
        <strain evidence="1 2">YIM DDC1</strain>
    </source>
</reference>
<accession>A0ABS1HRM2</accession>
<dbReference type="Proteomes" id="UP000654452">
    <property type="component" value="Unassembled WGS sequence"/>
</dbReference>
<comment type="caution">
    <text evidence="1">The sequence shown here is derived from an EMBL/GenBank/DDBJ whole genome shotgun (WGS) entry which is preliminary data.</text>
</comment>
<evidence type="ECO:0000313" key="1">
    <source>
        <dbReference type="EMBL" id="MBK4717472.1"/>
    </source>
</evidence>
<dbReference type="RefSeq" id="WP_200483871.1">
    <property type="nucleotide sequence ID" value="NZ_JAEPIV010000001.1"/>
</dbReference>
<organism evidence="1 2">
    <name type="scientific">Azospirillum aestuarii</name>
    <dbReference type="NCBI Taxonomy" id="2802052"/>
    <lineage>
        <taxon>Bacteria</taxon>
        <taxon>Pseudomonadati</taxon>
        <taxon>Pseudomonadota</taxon>
        <taxon>Alphaproteobacteria</taxon>
        <taxon>Rhodospirillales</taxon>
        <taxon>Azospirillaceae</taxon>
        <taxon>Azospirillum</taxon>
    </lineage>
</organism>
<gene>
    <name evidence="1" type="ORF">JJL56_01175</name>
</gene>